<evidence type="ECO:0000256" key="10">
    <source>
        <dbReference type="SAM" id="MobiDB-lite"/>
    </source>
</evidence>
<accession>A0A3E2H7D3</accession>
<feature type="compositionally biased region" description="Basic and acidic residues" evidence="10">
    <location>
        <begin position="170"/>
        <end position="181"/>
    </location>
</feature>
<keyword evidence="13" id="KW-1185">Reference proteome</keyword>
<comment type="similarity">
    <text evidence="3">Belongs to the borealin family.</text>
</comment>
<dbReference type="EMBL" id="NCSJ02000136">
    <property type="protein sequence ID" value="RFU29217.1"/>
    <property type="molecule type" value="Genomic_DNA"/>
</dbReference>
<dbReference type="GO" id="GO:0032133">
    <property type="term" value="C:chromosome passenger complex"/>
    <property type="evidence" value="ECO:0007669"/>
    <property type="project" value="TreeGrafter"/>
</dbReference>
<sequence>MAPTRTRKRKSTESAASVDMQNFPVPPQLVPKKTRSPARTPPLNRSPIRRPTAGITLAQKQALIDNLQLEITERARKLRAQYALQAQGLRTRIEIRVNRIPMSLRKLKMEVLMKKHSDTFAKTAASSTTSSKQVTKMASRTVLGESRGSRQSPAPPQRGTKRLSDALSSTDKENEGIDNPKKRSRAPLARAASQTIQPSQVLSPKSSNSRTYQHSPIRPAPTSQRPSPARPVSPMKPPISVAAGKPAAILTSMVEQAKNARATGTSRTTAPTAAARVTKGSTRGRKPAATTGATRSGRATASTMSDSSELSNGTTIVRKPVAAKKQPVKKTVMGSIRGMGTTTAKKTGQEKAPASRVLRRRN</sequence>
<dbReference type="STRING" id="5539.A0A3E2H7D3"/>
<evidence type="ECO:0000256" key="1">
    <source>
        <dbReference type="ARBA" id="ARBA00004123"/>
    </source>
</evidence>
<feature type="compositionally biased region" description="Polar residues" evidence="10">
    <location>
        <begin position="192"/>
        <end position="214"/>
    </location>
</feature>
<evidence type="ECO:0000256" key="7">
    <source>
        <dbReference type="ARBA" id="ARBA00023242"/>
    </source>
</evidence>
<feature type="region of interest" description="Disordered" evidence="10">
    <location>
        <begin position="258"/>
        <end position="362"/>
    </location>
</feature>
<feature type="compositionally biased region" description="Low complexity" evidence="10">
    <location>
        <begin position="121"/>
        <end position="136"/>
    </location>
</feature>
<feature type="compositionally biased region" description="Basic residues" evidence="10">
    <location>
        <begin position="1"/>
        <end position="10"/>
    </location>
</feature>
<dbReference type="GO" id="GO:0051233">
    <property type="term" value="C:spindle midzone"/>
    <property type="evidence" value="ECO:0007669"/>
    <property type="project" value="TreeGrafter"/>
</dbReference>
<feature type="compositionally biased region" description="Polar residues" evidence="10">
    <location>
        <begin position="304"/>
        <end position="315"/>
    </location>
</feature>
<evidence type="ECO:0000256" key="9">
    <source>
        <dbReference type="ARBA" id="ARBA00023328"/>
    </source>
</evidence>
<dbReference type="OrthoDB" id="2392550at2759"/>
<feature type="domain" description="Borealin N-terminal" evidence="11">
    <location>
        <begin position="59"/>
        <end position="115"/>
    </location>
</feature>
<feature type="region of interest" description="Disordered" evidence="10">
    <location>
        <begin position="121"/>
        <end position="240"/>
    </location>
</feature>
<reference evidence="12 13" key="1">
    <citation type="submission" date="2018-05" db="EMBL/GenBank/DDBJ databases">
        <title>Draft genome sequence of Scytalidium lignicola DSM 105466, a ubiquitous saprotrophic fungus.</title>
        <authorList>
            <person name="Buettner E."/>
            <person name="Gebauer A.M."/>
            <person name="Hofrichter M."/>
            <person name="Liers C."/>
            <person name="Kellner H."/>
        </authorList>
    </citation>
    <scope>NUCLEOTIDE SEQUENCE [LARGE SCALE GENOMIC DNA]</scope>
    <source>
        <strain evidence="12 13">DSM 105466</strain>
    </source>
</reference>
<feature type="non-terminal residue" evidence="12">
    <location>
        <position position="1"/>
    </location>
</feature>
<dbReference type="PANTHER" id="PTHR16040:SF7">
    <property type="entry name" value="AUSTRALIN, ISOFORM A-RELATED"/>
    <property type="match status" value="1"/>
</dbReference>
<feature type="non-terminal residue" evidence="12">
    <location>
        <position position="362"/>
    </location>
</feature>
<comment type="subcellular location">
    <subcellularLocation>
        <location evidence="2">Chromosome</location>
        <location evidence="2">Centromere</location>
    </subcellularLocation>
    <subcellularLocation>
        <location evidence="1">Nucleus</location>
    </subcellularLocation>
</comment>
<dbReference type="GO" id="GO:0051301">
    <property type="term" value="P:cell division"/>
    <property type="evidence" value="ECO:0007669"/>
    <property type="project" value="UniProtKB-KW"/>
</dbReference>
<evidence type="ECO:0000256" key="5">
    <source>
        <dbReference type="ARBA" id="ARBA00022618"/>
    </source>
</evidence>
<keyword evidence="8" id="KW-0131">Cell cycle</keyword>
<evidence type="ECO:0000259" key="11">
    <source>
        <dbReference type="Pfam" id="PF10444"/>
    </source>
</evidence>
<dbReference type="GO" id="GO:0000775">
    <property type="term" value="C:chromosome, centromeric region"/>
    <property type="evidence" value="ECO:0007669"/>
    <property type="project" value="UniProtKB-SubCell"/>
</dbReference>
<organism evidence="12 13">
    <name type="scientific">Scytalidium lignicola</name>
    <name type="common">Hyphomycete</name>
    <dbReference type="NCBI Taxonomy" id="5539"/>
    <lineage>
        <taxon>Eukaryota</taxon>
        <taxon>Fungi</taxon>
        <taxon>Dikarya</taxon>
        <taxon>Ascomycota</taxon>
        <taxon>Pezizomycotina</taxon>
        <taxon>Leotiomycetes</taxon>
        <taxon>Leotiomycetes incertae sedis</taxon>
        <taxon>Scytalidium</taxon>
    </lineage>
</organism>
<protein>
    <recommendedName>
        <fullName evidence="11">Borealin N-terminal domain-containing protein</fullName>
    </recommendedName>
</protein>
<dbReference type="PANTHER" id="PTHR16040">
    <property type="entry name" value="AUSTRALIN, ISOFORM A-RELATED"/>
    <property type="match status" value="1"/>
</dbReference>
<evidence type="ECO:0000256" key="8">
    <source>
        <dbReference type="ARBA" id="ARBA00023306"/>
    </source>
</evidence>
<dbReference type="Pfam" id="PF10444">
    <property type="entry name" value="Nbl1_Borealin_N"/>
    <property type="match status" value="1"/>
</dbReference>
<evidence type="ECO:0000256" key="2">
    <source>
        <dbReference type="ARBA" id="ARBA00004584"/>
    </source>
</evidence>
<dbReference type="AlphaFoldDB" id="A0A3E2H7D3"/>
<comment type="caution">
    <text evidence="12">The sequence shown here is derived from an EMBL/GenBank/DDBJ whole genome shotgun (WGS) entry which is preliminary data.</text>
</comment>
<keyword evidence="5" id="KW-0132">Cell division</keyword>
<keyword evidence="4" id="KW-0158">Chromosome</keyword>
<evidence type="ECO:0000313" key="13">
    <source>
        <dbReference type="Proteomes" id="UP000258309"/>
    </source>
</evidence>
<dbReference type="OMA" id="ITMQQKQ"/>
<evidence type="ECO:0000313" key="12">
    <source>
        <dbReference type="EMBL" id="RFU29217.1"/>
    </source>
</evidence>
<evidence type="ECO:0000256" key="3">
    <source>
        <dbReference type="ARBA" id="ARBA00009914"/>
    </source>
</evidence>
<dbReference type="GO" id="GO:0000070">
    <property type="term" value="P:mitotic sister chromatid segregation"/>
    <property type="evidence" value="ECO:0007669"/>
    <property type="project" value="TreeGrafter"/>
</dbReference>
<dbReference type="InterPro" id="IPR018867">
    <property type="entry name" value="Cell_div_borealin"/>
</dbReference>
<dbReference type="GO" id="GO:0005634">
    <property type="term" value="C:nucleus"/>
    <property type="evidence" value="ECO:0007669"/>
    <property type="project" value="UniProtKB-SubCell"/>
</dbReference>
<feature type="region of interest" description="Disordered" evidence="10">
    <location>
        <begin position="1"/>
        <end position="52"/>
    </location>
</feature>
<feature type="compositionally biased region" description="Low complexity" evidence="10">
    <location>
        <begin position="260"/>
        <end position="278"/>
    </location>
</feature>
<feature type="compositionally biased region" description="Low complexity" evidence="10">
    <location>
        <begin position="288"/>
        <end position="303"/>
    </location>
</feature>
<gene>
    <name evidence="12" type="ORF">B7463_g7137</name>
</gene>
<proteinExistence type="inferred from homology"/>
<keyword evidence="7" id="KW-0539">Nucleus</keyword>
<feature type="compositionally biased region" description="Pro residues" evidence="10">
    <location>
        <begin position="228"/>
        <end position="237"/>
    </location>
</feature>
<evidence type="ECO:0000256" key="6">
    <source>
        <dbReference type="ARBA" id="ARBA00022776"/>
    </source>
</evidence>
<keyword evidence="9" id="KW-0137">Centromere</keyword>
<keyword evidence="6" id="KW-0498">Mitosis</keyword>
<dbReference type="InterPro" id="IPR018851">
    <property type="entry name" value="Borealin_N"/>
</dbReference>
<evidence type="ECO:0000256" key="4">
    <source>
        <dbReference type="ARBA" id="ARBA00022454"/>
    </source>
</evidence>
<name>A0A3E2H7D3_SCYLI</name>
<dbReference type="Proteomes" id="UP000258309">
    <property type="component" value="Unassembled WGS sequence"/>
</dbReference>